<dbReference type="SMART" id="SM00530">
    <property type="entry name" value="HTH_XRE"/>
    <property type="match status" value="1"/>
</dbReference>
<protein>
    <submittedName>
        <fullName evidence="3">Helix-turn-helix domain-containing protein</fullName>
    </submittedName>
</protein>
<dbReference type="InterPro" id="IPR050807">
    <property type="entry name" value="TransReg_Diox_bact_type"/>
</dbReference>
<dbReference type="PROSITE" id="PS50943">
    <property type="entry name" value="HTH_CROC1"/>
    <property type="match status" value="1"/>
</dbReference>
<dbReference type="Proteomes" id="UP000665561">
    <property type="component" value="Unassembled WGS sequence"/>
</dbReference>
<dbReference type="EMBL" id="JAAAMV010000013">
    <property type="protein sequence ID" value="NBD25617.1"/>
    <property type="molecule type" value="Genomic_DNA"/>
</dbReference>
<feature type="domain" description="HTH cro/C1-type" evidence="2">
    <location>
        <begin position="33"/>
        <end position="88"/>
    </location>
</feature>
<dbReference type="InterPro" id="IPR001387">
    <property type="entry name" value="Cro/C1-type_HTH"/>
</dbReference>
<keyword evidence="4" id="KW-1185">Reference proteome</keyword>
<evidence type="ECO:0000313" key="3">
    <source>
        <dbReference type="EMBL" id="NBD25617.1"/>
    </source>
</evidence>
<reference evidence="3 4" key="1">
    <citation type="submission" date="2020-01" db="EMBL/GenBank/DDBJ databases">
        <title>Paenibacillus soybeanensis sp. nov. isolated from the nodules of soybean (Glycine max(L.) Merr).</title>
        <authorList>
            <person name="Wang H."/>
        </authorList>
    </citation>
    <scope>NUCLEOTIDE SEQUENCE [LARGE SCALE GENOMIC DNA]</scope>
    <source>
        <strain evidence="3 4">T1</strain>
    </source>
</reference>
<keyword evidence="1" id="KW-0238">DNA-binding</keyword>
<evidence type="ECO:0000256" key="1">
    <source>
        <dbReference type="ARBA" id="ARBA00023125"/>
    </source>
</evidence>
<dbReference type="PANTHER" id="PTHR46797">
    <property type="entry name" value="HTH-TYPE TRANSCRIPTIONAL REGULATOR"/>
    <property type="match status" value="1"/>
</dbReference>
<comment type="caution">
    <text evidence="3">The sequence shown here is derived from an EMBL/GenBank/DDBJ whole genome shotgun (WGS) entry which is preliminary data.</text>
</comment>
<dbReference type="CDD" id="cd00093">
    <property type="entry name" value="HTH_XRE"/>
    <property type="match status" value="1"/>
</dbReference>
<dbReference type="Gene3D" id="1.10.260.40">
    <property type="entry name" value="lambda repressor-like DNA-binding domains"/>
    <property type="match status" value="1"/>
</dbReference>
<dbReference type="InterPro" id="IPR010982">
    <property type="entry name" value="Lambda_DNA-bd_dom_sf"/>
</dbReference>
<dbReference type="PANTHER" id="PTHR46797:SF1">
    <property type="entry name" value="METHYLPHOSPHONATE SYNTHASE"/>
    <property type="match status" value="1"/>
</dbReference>
<dbReference type="Pfam" id="PF01381">
    <property type="entry name" value="HTH_3"/>
    <property type="match status" value="1"/>
</dbReference>
<dbReference type="SUPFAM" id="SSF47413">
    <property type="entry name" value="lambda repressor-like DNA-binding domains"/>
    <property type="match status" value="1"/>
</dbReference>
<evidence type="ECO:0000313" key="4">
    <source>
        <dbReference type="Proteomes" id="UP000665561"/>
    </source>
</evidence>
<sequence length="163" mass="18762">MNDNRMKDQEFEAFGGEEKEEGNSINPNFGLLLKHLRVRVKGMSIRELAEGARISPAYLNRLERGKRNPTILTVYRLAKALEIPYSNLMEPAFQQMEPQEVPTLVDVIIRNTFTIKSHVSNKESKILVVKIIEYIIDCEWSSKSKCKDLYLLSEMMEELKGAI</sequence>
<name>A0ABW9XTG9_9BACL</name>
<organism evidence="3 4">
    <name type="scientific">Paenibacillus glycinis</name>
    <dbReference type="NCBI Taxonomy" id="2697035"/>
    <lineage>
        <taxon>Bacteria</taxon>
        <taxon>Bacillati</taxon>
        <taxon>Bacillota</taxon>
        <taxon>Bacilli</taxon>
        <taxon>Bacillales</taxon>
        <taxon>Paenibacillaceae</taxon>
        <taxon>Paenibacillus</taxon>
    </lineage>
</organism>
<gene>
    <name evidence="3" type="ORF">GT019_17230</name>
</gene>
<dbReference type="RefSeq" id="WP_161744428.1">
    <property type="nucleotide sequence ID" value="NZ_JAAAMV010000013.1"/>
</dbReference>
<proteinExistence type="predicted"/>
<evidence type="ECO:0000259" key="2">
    <source>
        <dbReference type="PROSITE" id="PS50943"/>
    </source>
</evidence>
<accession>A0ABW9XTG9</accession>